<name>A0ABN2B8M4_9ACTN</name>
<protein>
    <submittedName>
        <fullName evidence="2">Helix-turn-helix domain-containing protein</fullName>
    </submittedName>
</protein>
<dbReference type="InterPro" id="IPR001387">
    <property type="entry name" value="Cro/C1-type_HTH"/>
</dbReference>
<dbReference type="InterPro" id="IPR010982">
    <property type="entry name" value="Lambda_DNA-bd_dom_sf"/>
</dbReference>
<organism evidence="2 3">
    <name type="scientific">Kribbella lupini</name>
    <dbReference type="NCBI Taxonomy" id="291602"/>
    <lineage>
        <taxon>Bacteria</taxon>
        <taxon>Bacillati</taxon>
        <taxon>Actinomycetota</taxon>
        <taxon>Actinomycetes</taxon>
        <taxon>Propionibacteriales</taxon>
        <taxon>Kribbellaceae</taxon>
        <taxon>Kribbella</taxon>
    </lineage>
</organism>
<gene>
    <name evidence="2" type="ORF">GCM10009741_41490</name>
</gene>
<keyword evidence="3" id="KW-1185">Reference proteome</keyword>
<feature type="region of interest" description="Disordered" evidence="1">
    <location>
        <begin position="1"/>
        <end position="24"/>
    </location>
</feature>
<accession>A0ABN2B8M4</accession>
<dbReference type="Gene3D" id="1.10.260.40">
    <property type="entry name" value="lambda repressor-like DNA-binding domains"/>
    <property type="match status" value="1"/>
</dbReference>
<evidence type="ECO:0000313" key="2">
    <source>
        <dbReference type="EMBL" id="GAA1534722.1"/>
    </source>
</evidence>
<sequence length="358" mass="39656">MAPSPEAARLATRLRRLRTSHEPKLTQADLARALSQASPVAVATISSWESRTNPKPPPAERLHSYALFFCSDRSRTEPGYLVPEDQLTSHERSRFEDLHEELVALRTSAYAPNRGSSTSGLSTWTFDSDPITIICPEAPLAERPPMANEKNPNYTRMFRYADLDALIELWGHIRACNPTANVVHRLPSEVVPDDLSSHVVVLGGVGWNRVMKRMLKALREMPVSQVEVDALKTGDIFRTSGADGREYWPVWDDAADGGRGLLEDVALLARVRNPYNHSQTLTICNGIHSRGVVGAVRALTDNAVRERNEAFLASRFPGGEFALLLRVPVLNSEALSPDLEIDSNRLYEWSPSVEAAAE</sequence>
<evidence type="ECO:0000313" key="3">
    <source>
        <dbReference type="Proteomes" id="UP001500363"/>
    </source>
</evidence>
<dbReference type="CDD" id="cd00093">
    <property type="entry name" value="HTH_XRE"/>
    <property type="match status" value="1"/>
</dbReference>
<proteinExistence type="predicted"/>
<dbReference type="Proteomes" id="UP001500363">
    <property type="component" value="Unassembled WGS sequence"/>
</dbReference>
<dbReference type="EMBL" id="BAAANC010000002">
    <property type="protein sequence ID" value="GAA1534722.1"/>
    <property type="molecule type" value="Genomic_DNA"/>
</dbReference>
<comment type="caution">
    <text evidence="2">The sequence shown here is derived from an EMBL/GenBank/DDBJ whole genome shotgun (WGS) entry which is preliminary data.</text>
</comment>
<evidence type="ECO:0000256" key="1">
    <source>
        <dbReference type="SAM" id="MobiDB-lite"/>
    </source>
</evidence>
<reference evidence="2 3" key="1">
    <citation type="journal article" date="2019" name="Int. J. Syst. Evol. Microbiol.">
        <title>The Global Catalogue of Microorganisms (GCM) 10K type strain sequencing project: providing services to taxonomists for standard genome sequencing and annotation.</title>
        <authorList>
            <consortium name="The Broad Institute Genomics Platform"/>
            <consortium name="The Broad Institute Genome Sequencing Center for Infectious Disease"/>
            <person name="Wu L."/>
            <person name="Ma J."/>
        </authorList>
    </citation>
    <scope>NUCLEOTIDE SEQUENCE [LARGE SCALE GENOMIC DNA]</scope>
    <source>
        <strain evidence="2 3">JCM 14303</strain>
    </source>
</reference>